<dbReference type="OrthoDB" id="1957780at2"/>
<evidence type="ECO:0000313" key="2">
    <source>
        <dbReference type="Proteomes" id="UP000183952"/>
    </source>
</evidence>
<organism evidence="1 2">
    <name type="scientific">Hathewaya proteolytica DSM 3090</name>
    <dbReference type="NCBI Taxonomy" id="1121331"/>
    <lineage>
        <taxon>Bacteria</taxon>
        <taxon>Bacillati</taxon>
        <taxon>Bacillota</taxon>
        <taxon>Clostridia</taxon>
        <taxon>Eubacteriales</taxon>
        <taxon>Clostridiaceae</taxon>
        <taxon>Hathewaya</taxon>
    </lineage>
</organism>
<name>A0A1M6LD27_9CLOT</name>
<reference evidence="1 2" key="1">
    <citation type="submission" date="2016-11" db="EMBL/GenBank/DDBJ databases">
        <authorList>
            <person name="Jaros S."/>
            <person name="Januszkiewicz K."/>
            <person name="Wedrychowicz H."/>
        </authorList>
    </citation>
    <scope>NUCLEOTIDE SEQUENCE [LARGE SCALE GENOMIC DNA]</scope>
    <source>
        <strain evidence="1 2">DSM 3090</strain>
    </source>
</reference>
<dbReference type="STRING" id="1121331.SAMN02745248_00715"/>
<dbReference type="Pfam" id="PF06949">
    <property type="entry name" value="DUF1292"/>
    <property type="match status" value="1"/>
</dbReference>
<evidence type="ECO:0000313" key="1">
    <source>
        <dbReference type="EMBL" id="SHJ69082.1"/>
    </source>
</evidence>
<dbReference type="InterPro" id="IPR009711">
    <property type="entry name" value="UPF0473"/>
</dbReference>
<dbReference type="RefSeq" id="WP_072902426.1">
    <property type="nucleotide sequence ID" value="NZ_FRAD01000005.1"/>
</dbReference>
<dbReference type="AlphaFoldDB" id="A0A1M6LD27"/>
<gene>
    <name evidence="1" type="ORF">SAMN02745248_00715</name>
</gene>
<proteinExistence type="predicted"/>
<protein>
    <submittedName>
        <fullName evidence="1">Uncharacterized protein</fullName>
    </submittedName>
</protein>
<keyword evidence="2" id="KW-1185">Reference proteome</keyword>
<sequence>MTEKDKKCCEDATCNCENHEEHDHECGCCCGCGEEELEVMQVELEDENGNPILCDVIDGFDYKDKEYAVLLNPEDESYYIFKVEGNEDDDMGELVVPSEEEFNEVKDYYENLLASEEEDEEEE</sequence>
<accession>A0A1M6LD27</accession>
<dbReference type="EMBL" id="FRAD01000005">
    <property type="protein sequence ID" value="SHJ69082.1"/>
    <property type="molecule type" value="Genomic_DNA"/>
</dbReference>
<dbReference type="Proteomes" id="UP000183952">
    <property type="component" value="Unassembled WGS sequence"/>
</dbReference>